<protein>
    <recommendedName>
        <fullName evidence="2">Retroviral polymerase SH3-like domain-containing protein</fullName>
    </recommendedName>
</protein>
<keyword evidence="1" id="KW-1133">Transmembrane helix</keyword>
<gene>
    <name evidence="3" type="ORF">CR513_10105</name>
</gene>
<keyword evidence="1" id="KW-0812">Transmembrane</keyword>
<evidence type="ECO:0000256" key="1">
    <source>
        <dbReference type="SAM" id="Phobius"/>
    </source>
</evidence>
<feature type="transmembrane region" description="Helical" evidence="1">
    <location>
        <begin position="22"/>
        <end position="41"/>
    </location>
</feature>
<dbReference type="Proteomes" id="UP000257109">
    <property type="component" value="Unassembled WGS sequence"/>
</dbReference>
<evidence type="ECO:0000313" key="4">
    <source>
        <dbReference type="Proteomes" id="UP000257109"/>
    </source>
</evidence>
<keyword evidence="1" id="KW-0472">Membrane</keyword>
<evidence type="ECO:0000259" key="2">
    <source>
        <dbReference type="Pfam" id="PF25597"/>
    </source>
</evidence>
<dbReference type="Pfam" id="PF25597">
    <property type="entry name" value="SH3_retrovirus"/>
    <property type="match status" value="1"/>
</dbReference>
<sequence>MEKNMINHFTLLKTLWREILKITIYILIGVKIINCYFVNYVERSQDYKFYDITSSSFFETKNVRFFEEIEFGKEENIRNVDHEEESINDIGQVLVPITIQEITPVIEDNVQTIVPKQDYSKLLPQTLI</sequence>
<dbReference type="OrthoDB" id="1935113at2759"/>
<name>A0A371HT85_MUCPR</name>
<accession>A0A371HT85</accession>
<evidence type="ECO:0000313" key="3">
    <source>
        <dbReference type="EMBL" id="RDY05989.1"/>
    </source>
</evidence>
<proteinExistence type="predicted"/>
<organism evidence="3 4">
    <name type="scientific">Mucuna pruriens</name>
    <name type="common">Velvet bean</name>
    <name type="synonym">Dolichos pruriens</name>
    <dbReference type="NCBI Taxonomy" id="157652"/>
    <lineage>
        <taxon>Eukaryota</taxon>
        <taxon>Viridiplantae</taxon>
        <taxon>Streptophyta</taxon>
        <taxon>Embryophyta</taxon>
        <taxon>Tracheophyta</taxon>
        <taxon>Spermatophyta</taxon>
        <taxon>Magnoliopsida</taxon>
        <taxon>eudicotyledons</taxon>
        <taxon>Gunneridae</taxon>
        <taxon>Pentapetalae</taxon>
        <taxon>rosids</taxon>
        <taxon>fabids</taxon>
        <taxon>Fabales</taxon>
        <taxon>Fabaceae</taxon>
        <taxon>Papilionoideae</taxon>
        <taxon>50 kb inversion clade</taxon>
        <taxon>NPAAA clade</taxon>
        <taxon>indigoferoid/millettioid clade</taxon>
        <taxon>Phaseoleae</taxon>
        <taxon>Mucuna</taxon>
    </lineage>
</organism>
<reference evidence="3" key="1">
    <citation type="submission" date="2018-05" db="EMBL/GenBank/DDBJ databases">
        <title>Draft genome of Mucuna pruriens seed.</title>
        <authorList>
            <person name="Nnadi N.E."/>
            <person name="Vos R."/>
            <person name="Hasami M.H."/>
            <person name="Devisetty U.K."/>
            <person name="Aguiy J.C."/>
        </authorList>
    </citation>
    <scope>NUCLEOTIDE SEQUENCE [LARGE SCALE GENOMIC DNA]</scope>
    <source>
        <strain evidence="3">JCA_2017</strain>
    </source>
</reference>
<dbReference type="EMBL" id="QJKJ01001768">
    <property type="protein sequence ID" value="RDY05989.1"/>
    <property type="molecule type" value="Genomic_DNA"/>
</dbReference>
<dbReference type="InterPro" id="IPR057670">
    <property type="entry name" value="SH3_retrovirus"/>
</dbReference>
<comment type="caution">
    <text evidence="3">The sequence shown here is derived from an EMBL/GenBank/DDBJ whole genome shotgun (WGS) entry which is preliminary data.</text>
</comment>
<keyword evidence="4" id="KW-1185">Reference proteome</keyword>
<dbReference type="AlphaFoldDB" id="A0A371HT85"/>
<feature type="non-terminal residue" evidence="3">
    <location>
        <position position="1"/>
    </location>
</feature>
<feature type="domain" description="Retroviral polymerase SH3-like" evidence="2">
    <location>
        <begin position="32"/>
        <end position="76"/>
    </location>
</feature>